<feature type="domain" description="ABC transmembrane type-1" evidence="10">
    <location>
        <begin position="23"/>
        <end position="300"/>
    </location>
</feature>
<dbReference type="PROSITE" id="PS50893">
    <property type="entry name" value="ABC_TRANSPORTER_2"/>
    <property type="match status" value="2"/>
</dbReference>
<feature type="transmembrane region" description="Helical" evidence="8">
    <location>
        <begin position="157"/>
        <end position="176"/>
    </location>
</feature>
<evidence type="ECO:0000256" key="6">
    <source>
        <dbReference type="ARBA" id="ARBA00023136"/>
    </source>
</evidence>
<dbReference type="InterPro" id="IPR011527">
    <property type="entry name" value="ABC1_TM_dom"/>
</dbReference>
<feature type="region of interest" description="Disordered" evidence="7">
    <location>
        <begin position="878"/>
        <end position="902"/>
    </location>
</feature>
<evidence type="ECO:0000256" key="7">
    <source>
        <dbReference type="SAM" id="MobiDB-lite"/>
    </source>
</evidence>
<dbReference type="Gene3D" id="3.40.50.300">
    <property type="entry name" value="P-loop containing nucleotide triphosphate hydrolases"/>
    <property type="match status" value="2"/>
</dbReference>
<dbReference type="InterPro" id="IPR014223">
    <property type="entry name" value="ABC_CydC/D"/>
</dbReference>
<proteinExistence type="predicted"/>
<name>A0ABV5LR55_9ACTN</name>
<keyword evidence="2 8" id="KW-0812">Transmembrane</keyword>
<dbReference type="CDD" id="cd18584">
    <property type="entry name" value="ABC_6TM_AarD_CydD"/>
    <property type="match status" value="1"/>
</dbReference>
<evidence type="ECO:0000313" key="11">
    <source>
        <dbReference type="EMBL" id="MFB9376577.1"/>
    </source>
</evidence>
<evidence type="ECO:0000256" key="5">
    <source>
        <dbReference type="ARBA" id="ARBA00022989"/>
    </source>
</evidence>
<feature type="transmembrane region" description="Helical" evidence="8">
    <location>
        <begin position="60"/>
        <end position="78"/>
    </location>
</feature>
<dbReference type="PANTHER" id="PTHR24221:SF654">
    <property type="entry name" value="ATP-BINDING CASSETTE SUB-FAMILY B MEMBER 6"/>
    <property type="match status" value="1"/>
</dbReference>
<evidence type="ECO:0000256" key="1">
    <source>
        <dbReference type="ARBA" id="ARBA00004651"/>
    </source>
</evidence>
<organism evidence="11 12">
    <name type="scientific">Kineococcus gynurae</name>
    <dbReference type="NCBI Taxonomy" id="452979"/>
    <lineage>
        <taxon>Bacteria</taxon>
        <taxon>Bacillati</taxon>
        <taxon>Actinomycetota</taxon>
        <taxon>Actinomycetes</taxon>
        <taxon>Kineosporiales</taxon>
        <taxon>Kineosporiaceae</taxon>
        <taxon>Kineococcus</taxon>
    </lineage>
</organism>
<dbReference type="SMART" id="SM00382">
    <property type="entry name" value="AAA"/>
    <property type="match status" value="2"/>
</dbReference>
<evidence type="ECO:0000256" key="2">
    <source>
        <dbReference type="ARBA" id="ARBA00022692"/>
    </source>
</evidence>
<evidence type="ECO:0000259" key="10">
    <source>
        <dbReference type="PROSITE" id="PS50929"/>
    </source>
</evidence>
<feature type="domain" description="ABC transporter" evidence="9">
    <location>
        <begin position="906"/>
        <end position="1142"/>
    </location>
</feature>
<keyword evidence="4" id="KW-0067">ATP-binding</keyword>
<feature type="transmembrane region" description="Helical" evidence="8">
    <location>
        <begin position="237"/>
        <end position="258"/>
    </location>
</feature>
<comment type="subcellular location">
    <subcellularLocation>
        <location evidence="1">Cell membrane</location>
        <topology evidence="1">Multi-pass membrane protein</topology>
    </subcellularLocation>
</comment>
<keyword evidence="6 8" id="KW-0472">Membrane</keyword>
<feature type="region of interest" description="Disordered" evidence="7">
    <location>
        <begin position="535"/>
        <end position="574"/>
    </location>
</feature>
<dbReference type="InterPro" id="IPR003439">
    <property type="entry name" value="ABC_transporter-like_ATP-bd"/>
</dbReference>
<reference evidence="11 12" key="1">
    <citation type="submission" date="2024-09" db="EMBL/GenBank/DDBJ databases">
        <authorList>
            <person name="Sun Q."/>
            <person name="Mori K."/>
        </authorList>
    </citation>
    <scope>NUCLEOTIDE SEQUENCE [LARGE SCALE GENOMIC DNA]</scope>
    <source>
        <strain evidence="11 12">TISTR 1856</strain>
    </source>
</reference>
<evidence type="ECO:0000259" key="9">
    <source>
        <dbReference type="PROSITE" id="PS50893"/>
    </source>
</evidence>
<sequence>MSRPRGPVDRRLLALTRGHRGRLAVLTVLETALALSGVLQALLLVDLVVTVWREEPPTRAVAALLGLVLVRAALVRFAPVRAADVAGRLREDLRGRVLRHALALGPDTVAADRTGVLLTQGLPTLDGWFTRFLPALVAAVVLPPVVLLLLVRADPGSAVVVALTLPLVPVFAVLLGRATEARARRQWRATADLASHFLDVVRGLPTLRVHRRAARQVPVVAAATEEQRRRTLDVLRVAFLSGTALDLVATLSVGLVAVTAGMRVAAGELALPTALLAILLAPEAYRPLREVGARFHDTAAAGAVVEEVTALLARPVATPRGGCAPGLWLSGVRCTDDRGRDLVGAASVPGLAGASGAELRVHPGELVALAGPSGAGKTTLARVVAGTRAPDAGEVLHPLDPPPATLAQRPALPHAGSVREAVLAGRDASGSALLAALRGAGVDLPPDTPLGEAGVGLSAGQRQRVALARTLLGVELGARTLVLDEPTAHLDARAEAHVVATLRRLALDGVAVLVVAHRPALLAAADRVVRVVRVPRPPAEGGGVPTGAPAPPPTQEADPGPAPTPSAGRPVRPGRVRLRRVDGALAVAAGTGSALSGVVLTAAATWLLVTAADRPPVLTLSVAAVVVRATAVLRPLLAYGERLLSHDVAFRRLARWRARVLADLVPRVPGPLTGTRRRGELLQRVADDVDARLDGLLRGRHPVAVTASSSAVLLAATALLVGTTVALAAVPGLLLAGSLAPAVAARAQRWEQLRVDGLRDRGVRSLDVLGAVEDLRTLPVDPLAALDRGSAALHRIELRQARTLAAAQALALTGAGVAVLGAVLAAVAAGRPPVVVAVLALAGTVALEPLRALPEAVRTARRAAAATRRLETLATTPVPARDPAAPGVLPAPAPTTAPEGRGRRGLRFLGVEAGWDPDRPCLRGLDLDLAPGTVTVLRGPSGSGKSTVAALALRFLDVRAGRVLLDGEDTAGLAGDAVRGVVGLVGDDEHVFATSLRENLALAAPGCTDEALRSVLHRVRLDDWFVALPAGLDTRLGDGGAVLSGGERRRLALARALLADVDVLVLDEPTEGLDERTAADLLDDLVTAARAEGRGVLLLAHREEGLADADRVLELSAGRIPHPLHPLHPLHSPPDDRGIPLPAS</sequence>
<dbReference type="NCBIfam" id="TIGR02868">
    <property type="entry name" value="CydC"/>
    <property type="match status" value="1"/>
</dbReference>
<evidence type="ECO:0000256" key="4">
    <source>
        <dbReference type="ARBA" id="ARBA00022840"/>
    </source>
</evidence>
<evidence type="ECO:0000256" key="8">
    <source>
        <dbReference type="SAM" id="Phobius"/>
    </source>
</evidence>
<dbReference type="SUPFAM" id="SSF90123">
    <property type="entry name" value="ABC transporter transmembrane region"/>
    <property type="match status" value="2"/>
</dbReference>
<dbReference type="PROSITE" id="PS00211">
    <property type="entry name" value="ABC_TRANSPORTER_1"/>
    <property type="match status" value="2"/>
</dbReference>
<feature type="transmembrane region" description="Helical" evidence="8">
    <location>
        <begin position="615"/>
        <end position="637"/>
    </location>
</feature>
<feature type="transmembrane region" description="Helical" evidence="8">
    <location>
        <begin position="132"/>
        <end position="151"/>
    </location>
</feature>
<comment type="caution">
    <text evidence="11">The sequence shown here is derived from an EMBL/GenBank/DDBJ whole genome shotgun (WGS) entry which is preliminary data.</text>
</comment>
<feature type="region of interest" description="Disordered" evidence="7">
    <location>
        <begin position="1124"/>
        <end position="1144"/>
    </location>
</feature>
<dbReference type="InterPro" id="IPR039421">
    <property type="entry name" value="Type_1_exporter"/>
</dbReference>
<dbReference type="Pfam" id="PF00005">
    <property type="entry name" value="ABC_tran"/>
    <property type="match status" value="2"/>
</dbReference>
<dbReference type="InterPro" id="IPR027417">
    <property type="entry name" value="P-loop_NTPase"/>
</dbReference>
<dbReference type="Pfam" id="PF00664">
    <property type="entry name" value="ABC_membrane"/>
    <property type="match status" value="1"/>
</dbReference>
<dbReference type="Gene3D" id="1.20.1560.10">
    <property type="entry name" value="ABC transporter type 1, transmembrane domain"/>
    <property type="match status" value="2"/>
</dbReference>
<feature type="compositionally biased region" description="Pro residues" evidence="7">
    <location>
        <begin position="548"/>
        <end position="564"/>
    </location>
</feature>
<feature type="domain" description="ABC transporter" evidence="9">
    <location>
        <begin position="337"/>
        <end position="561"/>
    </location>
</feature>
<dbReference type="InterPro" id="IPR003593">
    <property type="entry name" value="AAA+_ATPase"/>
</dbReference>
<dbReference type="EMBL" id="JBHMDM010000003">
    <property type="protein sequence ID" value="MFB9376577.1"/>
    <property type="molecule type" value="Genomic_DNA"/>
</dbReference>
<dbReference type="RefSeq" id="WP_380138127.1">
    <property type="nucleotide sequence ID" value="NZ_JBHLUI010000009.1"/>
</dbReference>
<dbReference type="InterPro" id="IPR017871">
    <property type="entry name" value="ABC_transporter-like_CS"/>
</dbReference>
<dbReference type="InterPro" id="IPR036640">
    <property type="entry name" value="ABC1_TM_sf"/>
</dbReference>
<protein>
    <submittedName>
        <fullName evidence="11">Thiol reductant ABC exporter subunit CydC</fullName>
    </submittedName>
</protein>
<feature type="transmembrane region" description="Helical" evidence="8">
    <location>
        <begin position="727"/>
        <end position="745"/>
    </location>
</feature>
<evidence type="ECO:0000256" key="3">
    <source>
        <dbReference type="ARBA" id="ARBA00022741"/>
    </source>
</evidence>
<accession>A0ABV5LR55</accession>
<dbReference type="SUPFAM" id="SSF52540">
    <property type="entry name" value="P-loop containing nucleoside triphosphate hydrolases"/>
    <property type="match status" value="2"/>
</dbReference>
<dbReference type="PROSITE" id="PS50929">
    <property type="entry name" value="ABC_TM1F"/>
    <property type="match status" value="2"/>
</dbReference>
<dbReference type="PANTHER" id="PTHR24221">
    <property type="entry name" value="ATP-BINDING CASSETTE SUB-FAMILY B"/>
    <property type="match status" value="1"/>
</dbReference>
<feature type="transmembrane region" description="Helical" evidence="8">
    <location>
        <begin position="584"/>
        <end position="609"/>
    </location>
</feature>
<feature type="transmembrane region" description="Helical" evidence="8">
    <location>
        <begin position="804"/>
        <end position="828"/>
    </location>
</feature>
<evidence type="ECO:0000313" key="12">
    <source>
        <dbReference type="Proteomes" id="UP001589748"/>
    </source>
</evidence>
<gene>
    <name evidence="11" type="primary">cydC</name>
    <name evidence="11" type="ORF">ACFFVI_06315</name>
</gene>
<feature type="transmembrane region" description="Helical" evidence="8">
    <location>
        <begin position="21"/>
        <end position="45"/>
    </location>
</feature>
<keyword evidence="5 8" id="KW-1133">Transmembrane helix</keyword>
<keyword evidence="12" id="KW-1185">Reference proteome</keyword>
<feature type="domain" description="ABC transmembrane type-1" evidence="10">
    <location>
        <begin position="584"/>
        <end position="778"/>
    </location>
</feature>
<dbReference type="Proteomes" id="UP001589748">
    <property type="component" value="Unassembled WGS sequence"/>
</dbReference>
<keyword evidence="3" id="KW-0547">Nucleotide-binding</keyword>